<reference evidence="1" key="1">
    <citation type="submission" date="2014-09" db="EMBL/GenBank/DDBJ databases">
        <authorList>
            <person name="Magalhaes I.L.F."/>
            <person name="Oliveira U."/>
            <person name="Santos F.R."/>
            <person name="Vidigal T.H.D.A."/>
            <person name="Brescovit A.D."/>
            <person name="Santos A.J."/>
        </authorList>
    </citation>
    <scope>NUCLEOTIDE SEQUENCE</scope>
    <source>
        <tissue evidence="1">Shoot tissue taken approximately 20 cm above the soil surface</tissue>
    </source>
</reference>
<reference evidence="1" key="2">
    <citation type="journal article" date="2015" name="Data Brief">
        <title>Shoot transcriptome of the giant reed, Arundo donax.</title>
        <authorList>
            <person name="Barrero R.A."/>
            <person name="Guerrero F.D."/>
            <person name="Moolhuijzen P."/>
            <person name="Goolsby J.A."/>
            <person name="Tidwell J."/>
            <person name="Bellgard S.E."/>
            <person name="Bellgard M.I."/>
        </authorList>
    </citation>
    <scope>NUCLEOTIDE SEQUENCE</scope>
    <source>
        <tissue evidence="1">Shoot tissue taken approximately 20 cm above the soil surface</tissue>
    </source>
</reference>
<evidence type="ECO:0000313" key="1">
    <source>
        <dbReference type="EMBL" id="JAD72022.1"/>
    </source>
</evidence>
<proteinExistence type="predicted"/>
<organism evidence="1">
    <name type="scientific">Arundo donax</name>
    <name type="common">Giant reed</name>
    <name type="synonym">Donax arundinaceus</name>
    <dbReference type="NCBI Taxonomy" id="35708"/>
    <lineage>
        <taxon>Eukaryota</taxon>
        <taxon>Viridiplantae</taxon>
        <taxon>Streptophyta</taxon>
        <taxon>Embryophyta</taxon>
        <taxon>Tracheophyta</taxon>
        <taxon>Spermatophyta</taxon>
        <taxon>Magnoliopsida</taxon>
        <taxon>Liliopsida</taxon>
        <taxon>Poales</taxon>
        <taxon>Poaceae</taxon>
        <taxon>PACMAD clade</taxon>
        <taxon>Arundinoideae</taxon>
        <taxon>Arundineae</taxon>
        <taxon>Arundo</taxon>
    </lineage>
</organism>
<sequence>MKGLIARVIGQEAIAINPPLSSWITAPVPPVPDSSWKASSVFTLTKPWGGYQSTWNINLATC</sequence>
<accession>A0A0A9CKI3</accession>
<dbReference type="AlphaFoldDB" id="A0A0A9CKI3"/>
<dbReference type="EMBL" id="GBRH01225873">
    <property type="protein sequence ID" value="JAD72022.1"/>
    <property type="molecule type" value="Transcribed_RNA"/>
</dbReference>
<protein>
    <submittedName>
        <fullName evidence="1">Uncharacterized protein</fullName>
    </submittedName>
</protein>
<name>A0A0A9CKI3_ARUDO</name>